<dbReference type="PANTHER" id="PTHR12149:SF8">
    <property type="entry name" value="PROTEIN-RIBULOSAMINE 3-KINASE"/>
    <property type="match status" value="1"/>
</dbReference>
<name>A0A8J6NYK9_9GAMM</name>
<organism evidence="3 4">
    <name type="scientific">Candidatus Thiopontia autotrophica</name>
    <dbReference type="NCBI Taxonomy" id="2841688"/>
    <lineage>
        <taxon>Bacteria</taxon>
        <taxon>Pseudomonadati</taxon>
        <taxon>Pseudomonadota</taxon>
        <taxon>Gammaproteobacteria</taxon>
        <taxon>Candidatus Thiopontia</taxon>
    </lineage>
</organism>
<comment type="caution">
    <text evidence="3">The sequence shown here is derived from an EMBL/GenBank/DDBJ whole genome shotgun (WGS) entry which is preliminary data.</text>
</comment>
<dbReference type="PANTHER" id="PTHR12149">
    <property type="entry name" value="FRUCTOSAMINE 3 KINASE-RELATED PROTEIN"/>
    <property type="match status" value="1"/>
</dbReference>
<dbReference type="InterPro" id="IPR016477">
    <property type="entry name" value="Fructo-/Ketosamine-3-kinase"/>
</dbReference>
<evidence type="ECO:0000256" key="2">
    <source>
        <dbReference type="PIRNR" id="PIRNR006221"/>
    </source>
</evidence>
<dbReference type="PIRSF" id="PIRSF006221">
    <property type="entry name" value="Ketosamine-3-kinase"/>
    <property type="match status" value="1"/>
</dbReference>
<dbReference type="Proteomes" id="UP000654401">
    <property type="component" value="Unassembled WGS sequence"/>
</dbReference>
<protein>
    <submittedName>
        <fullName evidence="3">Fructosamine kinase family protein</fullName>
    </submittedName>
</protein>
<accession>A0A8J6NYK9</accession>
<dbReference type="Gene3D" id="3.30.200.20">
    <property type="entry name" value="Phosphorylase Kinase, domain 1"/>
    <property type="match status" value="1"/>
</dbReference>
<dbReference type="SUPFAM" id="SSF56112">
    <property type="entry name" value="Protein kinase-like (PK-like)"/>
    <property type="match status" value="1"/>
</dbReference>
<keyword evidence="2" id="KW-0808">Transferase</keyword>
<dbReference type="InterPro" id="IPR011009">
    <property type="entry name" value="Kinase-like_dom_sf"/>
</dbReference>
<dbReference type="EMBL" id="JACNFK010000017">
    <property type="protein sequence ID" value="MBC8519173.1"/>
    <property type="molecule type" value="Genomic_DNA"/>
</dbReference>
<reference evidence="3 4" key="1">
    <citation type="submission" date="2020-08" db="EMBL/GenBank/DDBJ databases">
        <title>Bridging the membrane lipid divide: bacteria of the FCB group superphylum have the potential to synthesize archaeal ether lipids.</title>
        <authorList>
            <person name="Villanueva L."/>
            <person name="Von Meijenfeldt F.A.B."/>
            <person name="Westbye A.B."/>
            <person name="Yadav S."/>
            <person name="Hopmans E.C."/>
            <person name="Dutilh B.E."/>
            <person name="Sinninghe Damste J.S."/>
        </authorList>
    </citation>
    <scope>NUCLEOTIDE SEQUENCE [LARGE SCALE GENOMIC DNA]</scope>
    <source>
        <strain evidence="3">NIOZ-UU100</strain>
    </source>
</reference>
<proteinExistence type="inferred from homology"/>
<sequence length="297" mass="33523">MSELLKIVTTQLAEHLRTVMEYRSHESISGGDINQTFILETSTSEQFFVKANRAELLDMFLAEFAALEEIKSSNTLLTPLPILAGSAGDSAFLVMDFIEMAGASETSEEVLGHGLAEMHKVTKPKFGWDRNNTIGSTKQINRQESSWGKFWKDHRIAPQLQWAAQQGAAPSIIENGRQLLAQIESILVDHNTIPSLLHGDLWGGNWSTTKIGDPIIYDPALYYGDRETDLAMTELFGGFSNRFYNAYNESWTLSPGYTSRKDLYNLYHILNHFNLFGGGYGRQAENLMERILQNRYQ</sequence>
<dbReference type="AlphaFoldDB" id="A0A8J6NYK9"/>
<keyword evidence="2 3" id="KW-0418">Kinase</keyword>
<evidence type="ECO:0000313" key="3">
    <source>
        <dbReference type="EMBL" id="MBC8519173.1"/>
    </source>
</evidence>
<dbReference type="GO" id="GO:0016301">
    <property type="term" value="F:kinase activity"/>
    <property type="evidence" value="ECO:0007669"/>
    <property type="project" value="UniProtKB-UniRule"/>
</dbReference>
<dbReference type="Gene3D" id="3.90.1200.10">
    <property type="match status" value="1"/>
</dbReference>
<gene>
    <name evidence="3" type="ORF">H8D24_02015</name>
</gene>
<comment type="similarity">
    <text evidence="1 2">Belongs to the fructosamine kinase family.</text>
</comment>
<dbReference type="Pfam" id="PF03881">
    <property type="entry name" value="Fructosamin_kin"/>
    <property type="match status" value="1"/>
</dbReference>
<evidence type="ECO:0000256" key="1">
    <source>
        <dbReference type="ARBA" id="ARBA00009460"/>
    </source>
</evidence>
<evidence type="ECO:0000313" key="4">
    <source>
        <dbReference type="Proteomes" id="UP000654401"/>
    </source>
</evidence>